<dbReference type="GO" id="GO:0005856">
    <property type="term" value="C:cytoskeleton"/>
    <property type="evidence" value="ECO:0007669"/>
    <property type="project" value="UniProtKB-SubCell"/>
</dbReference>
<accession>A0A6B2L6T8</accession>
<organism evidence="12">
    <name type="scientific">Arcella intermedia</name>
    <dbReference type="NCBI Taxonomy" id="1963864"/>
    <lineage>
        <taxon>Eukaryota</taxon>
        <taxon>Amoebozoa</taxon>
        <taxon>Tubulinea</taxon>
        <taxon>Elardia</taxon>
        <taxon>Arcellinida</taxon>
        <taxon>Sphaerothecina</taxon>
        <taxon>Arcellidae</taxon>
        <taxon>Arcella</taxon>
    </lineage>
</organism>
<name>A0A6B2L6T8_9EUKA</name>
<feature type="domain" description="CRIB" evidence="9">
    <location>
        <begin position="198"/>
        <end position="211"/>
    </location>
</feature>
<dbReference type="Gene3D" id="3.90.810.10">
    <property type="entry name" value="CRIB domain"/>
    <property type="match status" value="1"/>
</dbReference>
<evidence type="ECO:0000256" key="7">
    <source>
        <dbReference type="ARBA" id="ARBA00023242"/>
    </source>
</evidence>
<dbReference type="InterPro" id="IPR033927">
    <property type="entry name" value="WASPfam_EVH1"/>
</dbReference>
<dbReference type="AlphaFoldDB" id="A0A6B2L6T8"/>
<dbReference type="InterPro" id="IPR011026">
    <property type="entry name" value="WAS_C"/>
</dbReference>
<feature type="compositionally biased region" description="Low complexity" evidence="8">
    <location>
        <begin position="306"/>
        <end position="321"/>
    </location>
</feature>
<dbReference type="InterPro" id="IPR000697">
    <property type="entry name" value="WH1/EVH1_dom"/>
</dbReference>
<proteinExistence type="predicted"/>
<evidence type="ECO:0000259" key="9">
    <source>
        <dbReference type="PROSITE" id="PS50108"/>
    </source>
</evidence>
<dbReference type="GO" id="GO:0005634">
    <property type="term" value="C:nucleus"/>
    <property type="evidence" value="ECO:0007669"/>
    <property type="project" value="UniProtKB-SubCell"/>
</dbReference>
<dbReference type="GO" id="GO:0007015">
    <property type="term" value="P:actin filament organization"/>
    <property type="evidence" value="ECO:0007669"/>
    <property type="project" value="InterPro"/>
</dbReference>
<keyword evidence="7" id="KW-0539">Nucleus</keyword>
<dbReference type="GO" id="GO:0003779">
    <property type="term" value="F:actin binding"/>
    <property type="evidence" value="ECO:0007669"/>
    <property type="project" value="InterPro"/>
</dbReference>
<comment type="subcellular location">
    <subcellularLocation>
        <location evidence="2">Cytoplasm</location>
        <location evidence="2">Cytoskeleton</location>
    </subcellularLocation>
    <subcellularLocation>
        <location evidence="1">Nucleus</location>
    </subcellularLocation>
</comment>
<evidence type="ECO:0000256" key="4">
    <source>
        <dbReference type="ARBA" id="ARBA00022553"/>
    </source>
</evidence>
<evidence type="ECO:0000256" key="5">
    <source>
        <dbReference type="ARBA" id="ARBA00022737"/>
    </source>
</evidence>
<sequence>MDPDEMMKVINVLSPWVPQAMAAVKLYFADGGQWVDVGVEGALTFFEHSEKETHFLQLIDMNTETSIWAQEMYQPFQYYSPTKFFHTLETDDSIVGLSFAEEAEALSFYQTVMICARDAGLINADKAQKKKKQGGMNKFVPKISRPKMTAPKIPSGHVSFKPISNSIHQTSGKMKKMMKNRTKGHKDEGMNEEIEFSISSPQNFKHESHLEWTPGQPLDPNNLPTEWKKLFQAAGVKKKDLLNPETANVVMGIVTQAMTNAPSDAPPPPMAAAAPPPPPPPPSGGPRAPPPPAAPSAPRPPPPASAPSTTSEPSSEPSGSSFLQEIQKGKALRKVEDTPLPTIVSLNQDEQTNLAETLAKAMKNMRVDFSDGEEEEGDDWSD</sequence>
<feature type="region of interest" description="Disordered" evidence="8">
    <location>
        <begin position="260"/>
        <end position="350"/>
    </location>
</feature>
<keyword evidence="5" id="KW-0677">Repeat</keyword>
<feature type="domain" description="WH1" evidence="10">
    <location>
        <begin position="1"/>
        <end position="119"/>
    </location>
</feature>
<dbReference type="SUPFAM" id="SSF47912">
    <property type="entry name" value="Wiscott-Aldrich syndrome protein, WASP, C-terminal domain"/>
    <property type="match status" value="1"/>
</dbReference>
<dbReference type="InterPro" id="IPR000095">
    <property type="entry name" value="CRIB_dom"/>
</dbReference>
<evidence type="ECO:0000256" key="3">
    <source>
        <dbReference type="ARBA" id="ARBA00022490"/>
    </source>
</evidence>
<dbReference type="EMBL" id="GIBP01003705">
    <property type="protein sequence ID" value="NDV32674.1"/>
    <property type="molecule type" value="Transcribed_RNA"/>
</dbReference>
<evidence type="ECO:0000313" key="12">
    <source>
        <dbReference type="EMBL" id="NDV32674.1"/>
    </source>
</evidence>
<dbReference type="Gene3D" id="2.30.29.30">
    <property type="entry name" value="Pleckstrin-homology domain (PH domain)/Phosphotyrosine-binding domain (PTB)"/>
    <property type="match status" value="1"/>
</dbReference>
<dbReference type="PROSITE" id="PS50108">
    <property type="entry name" value="CRIB"/>
    <property type="match status" value="1"/>
</dbReference>
<evidence type="ECO:0000256" key="2">
    <source>
        <dbReference type="ARBA" id="ARBA00004245"/>
    </source>
</evidence>
<evidence type="ECO:0000259" key="10">
    <source>
        <dbReference type="PROSITE" id="PS50229"/>
    </source>
</evidence>
<evidence type="ECO:0000256" key="6">
    <source>
        <dbReference type="ARBA" id="ARBA00023212"/>
    </source>
</evidence>
<keyword evidence="3" id="KW-0963">Cytoplasm</keyword>
<feature type="domain" description="WH2" evidence="11">
    <location>
        <begin position="318"/>
        <end position="335"/>
    </location>
</feature>
<keyword evidence="4" id="KW-0597">Phosphoprotein</keyword>
<dbReference type="SMART" id="SM00461">
    <property type="entry name" value="WH1"/>
    <property type="match status" value="1"/>
</dbReference>
<dbReference type="SUPFAM" id="SSF50729">
    <property type="entry name" value="PH domain-like"/>
    <property type="match status" value="1"/>
</dbReference>
<evidence type="ECO:0008006" key="13">
    <source>
        <dbReference type="Google" id="ProtNLM"/>
    </source>
</evidence>
<dbReference type="SMART" id="SM00285">
    <property type="entry name" value="PBD"/>
    <property type="match status" value="1"/>
</dbReference>
<dbReference type="InterPro" id="IPR003124">
    <property type="entry name" value="WH2_dom"/>
</dbReference>
<dbReference type="CDD" id="cd01205">
    <property type="entry name" value="EVH1_WASP-like"/>
    <property type="match status" value="1"/>
</dbReference>
<evidence type="ECO:0000256" key="1">
    <source>
        <dbReference type="ARBA" id="ARBA00004123"/>
    </source>
</evidence>
<dbReference type="PANTHER" id="PTHR11202">
    <property type="entry name" value="SPROUTY-RELATED, EVH1 DOMAIN-CONTAINING PROTEIN FAMILY MEMBER"/>
    <property type="match status" value="1"/>
</dbReference>
<reference evidence="12" key="1">
    <citation type="journal article" date="2020" name="J. Eukaryot. Microbiol.">
        <title>De novo Sequencing, Assembly and Annotation of the Transcriptome for the Free-Living Testate Amoeba Arcella intermedia.</title>
        <authorList>
            <person name="Ribeiro G.M."/>
            <person name="Porfirio-Sousa A.L."/>
            <person name="Maurer-Alcala X.X."/>
            <person name="Katz L.A."/>
            <person name="Lahr D.J.G."/>
        </authorList>
    </citation>
    <scope>NUCLEOTIDE SEQUENCE</scope>
</reference>
<dbReference type="PANTHER" id="PTHR11202:SF36">
    <property type="entry name" value="ACTIN NUCLEATION-PROMOTING FACTOR WASL"/>
    <property type="match status" value="1"/>
</dbReference>
<keyword evidence="6" id="KW-0206">Cytoskeleton</keyword>
<dbReference type="PROSITE" id="PS50229">
    <property type="entry name" value="WH1"/>
    <property type="match status" value="1"/>
</dbReference>
<dbReference type="Pfam" id="PF00568">
    <property type="entry name" value="WH1"/>
    <property type="match status" value="1"/>
</dbReference>
<feature type="compositionally biased region" description="Pro residues" evidence="8">
    <location>
        <begin position="264"/>
        <end position="305"/>
    </location>
</feature>
<protein>
    <recommendedName>
        <fullName evidence="13">WH1 domain-containing protein</fullName>
    </recommendedName>
</protein>
<evidence type="ECO:0000259" key="11">
    <source>
        <dbReference type="PROSITE" id="PS51082"/>
    </source>
</evidence>
<evidence type="ECO:0000256" key="8">
    <source>
        <dbReference type="SAM" id="MobiDB-lite"/>
    </source>
</evidence>
<dbReference type="Pfam" id="PF00786">
    <property type="entry name" value="PBD"/>
    <property type="match status" value="1"/>
</dbReference>
<dbReference type="InterPro" id="IPR036936">
    <property type="entry name" value="CRIB_dom_sf"/>
</dbReference>
<dbReference type="InterPro" id="IPR011993">
    <property type="entry name" value="PH-like_dom_sf"/>
</dbReference>
<dbReference type="PROSITE" id="PS51082">
    <property type="entry name" value="WH2"/>
    <property type="match status" value="1"/>
</dbReference>